<keyword evidence="3" id="KW-1185">Reference proteome</keyword>
<evidence type="ECO:0000313" key="3">
    <source>
        <dbReference type="Proteomes" id="UP001151760"/>
    </source>
</evidence>
<name>A0ABQ5IJ14_9ASTR</name>
<proteinExistence type="predicted"/>
<dbReference type="Proteomes" id="UP001151760">
    <property type="component" value="Unassembled WGS sequence"/>
</dbReference>
<reference evidence="2" key="1">
    <citation type="journal article" date="2022" name="Int. J. Mol. Sci.">
        <title>Draft Genome of Tanacetum Coccineum: Genomic Comparison of Closely Related Tanacetum-Family Plants.</title>
        <authorList>
            <person name="Yamashiro T."/>
            <person name="Shiraishi A."/>
            <person name="Nakayama K."/>
            <person name="Satake H."/>
        </authorList>
    </citation>
    <scope>NUCLEOTIDE SEQUENCE</scope>
</reference>
<feature type="region of interest" description="Disordered" evidence="1">
    <location>
        <begin position="21"/>
        <end position="59"/>
    </location>
</feature>
<protein>
    <submittedName>
        <fullName evidence="2">Uncharacterized protein</fullName>
    </submittedName>
</protein>
<comment type="caution">
    <text evidence="2">The sequence shown here is derived from an EMBL/GenBank/DDBJ whole genome shotgun (WGS) entry which is preliminary data.</text>
</comment>
<accession>A0ABQ5IJ14</accession>
<sequence>MMVYSQSLTRCSSSVPLELVDVSEESEPEPAKKKIGSRSNRGVVIQDPPSAPKPKPAASKLKLKGVQYLTLEEQEAA</sequence>
<evidence type="ECO:0000256" key="1">
    <source>
        <dbReference type="SAM" id="MobiDB-lite"/>
    </source>
</evidence>
<gene>
    <name evidence="2" type="ORF">Tco_1110481</name>
</gene>
<reference evidence="2" key="2">
    <citation type="submission" date="2022-01" db="EMBL/GenBank/DDBJ databases">
        <authorList>
            <person name="Yamashiro T."/>
            <person name="Shiraishi A."/>
            <person name="Satake H."/>
            <person name="Nakayama K."/>
        </authorList>
    </citation>
    <scope>NUCLEOTIDE SEQUENCE</scope>
</reference>
<organism evidence="2 3">
    <name type="scientific">Tanacetum coccineum</name>
    <dbReference type="NCBI Taxonomy" id="301880"/>
    <lineage>
        <taxon>Eukaryota</taxon>
        <taxon>Viridiplantae</taxon>
        <taxon>Streptophyta</taxon>
        <taxon>Embryophyta</taxon>
        <taxon>Tracheophyta</taxon>
        <taxon>Spermatophyta</taxon>
        <taxon>Magnoliopsida</taxon>
        <taxon>eudicotyledons</taxon>
        <taxon>Gunneridae</taxon>
        <taxon>Pentapetalae</taxon>
        <taxon>asterids</taxon>
        <taxon>campanulids</taxon>
        <taxon>Asterales</taxon>
        <taxon>Asteraceae</taxon>
        <taxon>Asteroideae</taxon>
        <taxon>Anthemideae</taxon>
        <taxon>Anthemidinae</taxon>
        <taxon>Tanacetum</taxon>
    </lineage>
</organism>
<dbReference type="EMBL" id="BQNB010020835">
    <property type="protein sequence ID" value="GJU00143.1"/>
    <property type="molecule type" value="Genomic_DNA"/>
</dbReference>
<evidence type="ECO:0000313" key="2">
    <source>
        <dbReference type="EMBL" id="GJU00143.1"/>
    </source>
</evidence>